<evidence type="ECO:0000313" key="6">
    <source>
        <dbReference type="Proteomes" id="UP000037210"/>
    </source>
</evidence>
<dbReference type="SUPFAM" id="SSF46785">
    <property type="entry name" value="Winged helix' DNA-binding domain"/>
    <property type="match status" value="1"/>
</dbReference>
<dbReference type="AlphaFoldDB" id="A0A0M0BT00"/>
<name>A0A0M0BT00_9ARCH</name>
<proteinExistence type="inferred from homology"/>
<organism evidence="5 6">
    <name type="scientific">miscellaneous Crenarchaeota group-15 archaeon DG-45</name>
    <dbReference type="NCBI Taxonomy" id="1685127"/>
    <lineage>
        <taxon>Archaea</taxon>
        <taxon>Candidatus Bathyarchaeota</taxon>
        <taxon>MCG-15</taxon>
    </lineage>
</organism>
<evidence type="ECO:0000256" key="4">
    <source>
        <dbReference type="ARBA" id="ARBA00023163"/>
    </source>
</evidence>
<protein>
    <recommendedName>
        <fullName evidence="7">CopY family transcriptional regulator</fullName>
    </recommendedName>
</protein>
<keyword evidence="3" id="KW-0238">DNA-binding</keyword>
<dbReference type="Proteomes" id="UP000037210">
    <property type="component" value="Unassembled WGS sequence"/>
</dbReference>
<dbReference type="GO" id="GO:0003677">
    <property type="term" value="F:DNA binding"/>
    <property type="evidence" value="ECO:0007669"/>
    <property type="project" value="UniProtKB-KW"/>
</dbReference>
<dbReference type="EMBL" id="LFWZ01000004">
    <property type="protein sequence ID" value="KON31475.1"/>
    <property type="molecule type" value="Genomic_DNA"/>
</dbReference>
<comment type="caution">
    <text evidence="5">The sequence shown here is derived from an EMBL/GenBank/DDBJ whole genome shotgun (WGS) entry which is preliminary data.</text>
</comment>
<keyword evidence="4" id="KW-0804">Transcription</keyword>
<gene>
    <name evidence="5" type="ORF">AC482_00725</name>
</gene>
<dbReference type="Gene3D" id="1.10.10.10">
    <property type="entry name" value="Winged helix-like DNA-binding domain superfamily/Winged helix DNA-binding domain"/>
    <property type="match status" value="1"/>
</dbReference>
<keyword evidence="2" id="KW-0805">Transcription regulation</keyword>
<evidence type="ECO:0000256" key="2">
    <source>
        <dbReference type="ARBA" id="ARBA00023015"/>
    </source>
</evidence>
<evidence type="ECO:0000256" key="3">
    <source>
        <dbReference type="ARBA" id="ARBA00023125"/>
    </source>
</evidence>
<accession>A0A0M0BT00</accession>
<dbReference type="GO" id="GO:0045892">
    <property type="term" value="P:negative regulation of DNA-templated transcription"/>
    <property type="evidence" value="ECO:0007669"/>
    <property type="project" value="InterPro"/>
</dbReference>
<sequence length="128" mass="14578">MEKVLRDYQIEALRMVWENSSGATSREVYLQVNDALKGTRSISRASIINFLNDMCDEGVLKYEEETCKGGMRRKYFPGMDEEGFKRHIAKTAFDSLLKDFPNQTVDALCSSFDQHPDLRAKLQGCLSA</sequence>
<dbReference type="InterPro" id="IPR036390">
    <property type="entry name" value="WH_DNA-bd_sf"/>
</dbReference>
<dbReference type="InterPro" id="IPR005650">
    <property type="entry name" value="BlaI_family"/>
</dbReference>
<comment type="similarity">
    <text evidence="1">Belongs to the BlaI transcriptional regulatory family.</text>
</comment>
<evidence type="ECO:0000313" key="5">
    <source>
        <dbReference type="EMBL" id="KON31475.1"/>
    </source>
</evidence>
<evidence type="ECO:0000256" key="1">
    <source>
        <dbReference type="ARBA" id="ARBA00011046"/>
    </source>
</evidence>
<dbReference type="InterPro" id="IPR036388">
    <property type="entry name" value="WH-like_DNA-bd_sf"/>
</dbReference>
<dbReference type="Pfam" id="PF03965">
    <property type="entry name" value="Penicillinase_R"/>
    <property type="match status" value="1"/>
</dbReference>
<reference evidence="5 6" key="1">
    <citation type="submission" date="2015-06" db="EMBL/GenBank/DDBJ databases">
        <title>New insights into the roles of widespread benthic archaea in carbon and nitrogen cycling.</title>
        <authorList>
            <person name="Lazar C.S."/>
            <person name="Baker B.J."/>
            <person name="Seitz K.W."/>
            <person name="Hyde A.S."/>
            <person name="Dick G.J."/>
            <person name="Hinrichs K.-U."/>
            <person name="Teske A.P."/>
        </authorList>
    </citation>
    <scope>NUCLEOTIDE SEQUENCE [LARGE SCALE GENOMIC DNA]</scope>
    <source>
        <strain evidence="5">DG-45</strain>
    </source>
</reference>
<evidence type="ECO:0008006" key="7">
    <source>
        <dbReference type="Google" id="ProtNLM"/>
    </source>
</evidence>